<dbReference type="EMBL" id="CP001672">
    <property type="protein sequence ID" value="ACT47679.1"/>
    <property type="molecule type" value="Genomic_DNA"/>
</dbReference>
<dbReference type="eggNOG" id="ENOG502ZC5T">
    <property type="taxonomic scope" value="Bacteria"/>
</dbReference>
<evidence type="ECO:0000313" key="3">
    <source>
        <dbReference type="EMBL" id="ACT47679.1"/>
    </source>
</evidence>
<dbReference type="KEGG" id="mmb:Mmol_0769"/>
<evidence type="ECO:0000259" key="2">
    <source>
        <dbReference type="Pfam" id="PF11141"/>
    </source>
</evidence>
<accession>C6WUT0</accession>
<dbReference type="HOGENOM" id="CLU_051181_0_0_4"/>
<feature type="transmembrane region" description="Helical" evidence="1">
    <location>
        <begin position="174"/>
        <end position="191"/>
    </location>
</feature>
<gene>
    <name evidence="3" type="ordered locus">Mmol_0769</name>
</gene>
<dbReference type="InterPro" id="IPR022606">
    <property type="entry name" value="DUF2914"/>
</dbReference>
<sequence>MFSQLTEIPLVQTAMHHVRKVADIMPAVFFVGGFAWDALTIGRNVAALDLWIFAGYLFCAAVILYLIGRPIPLENSESKLVSVFKKHYSPRVPYFLLQFLFGSLFSALFILYFKSSSHWLAWLMSLGLAVLLVANEFLESEYKRFTLSWSMFGLCAMLLFNFALPFLLGSIHAVWFYLSTLLGASLAFWLYKKTPNHLGSIKPVALIAALLMFAYAVDMIPPVPLVKRDVAVAFELEKADGQYRLSQQASPWWVFWRKTSNDLEMPAGQRVYCFSSIFAPPGLQAKLYHRWQHYDKKQGWVTQSRIGFSLSGGRYEGFRGYTYKSSLAEGDWRVSVETENEKTITVHKFTVHHVETAPPRVVLLY</sequence>
<protein>
    <recommendedName>
        <fullName evidence="2">DUF2914 domain-containing protein</fullName>
    </recommendedName>
</protein>
<feature type="domain" description="DUF2914" evidence="2">
    <location>
        <begin position="285"/>
        <end position="351"/>
    </location>
</feature>
<feature type="transmembrane region" description="Helical" evidence="1">
    <location>
        <begin position="145"/>
        <end position="168"/>
    </location>
</feature>
<feature type="transmembrane region" description="Helical" evidence="1">
    <location>
        <begin position="92"/>
        <end position="113"/>
    </location>
</feature>
<feature type="transmembrane region" description="Helical" evidence="1">
    <location>
        <begin position="51"/>
        <end position="71"/>
    </location>
</feature>
<keyword evidence="1" id="KW-0472">Membrane</keyword>
<dbReference type="AlphaFoldDB" id="C6WUT0"/>
<dbReference type="Proteomes" id="UP000002742">
    <property type="component" value="Chromosome"/>
</dbReference>
<keyword evidence="1" id="KW-0812">Transmembrane</keyword>
<feature type="transmembrane region" description="Helical" evidence="1">
    <location>
        <begin position="21"/>
        <end position="39"/>
    </location>
</feature>
<evidence type="ECO:0000256" key="1">
    <source>
        <dbReference type="SAM" id="Phobius"/>
    </source>
</evidence>
<organism evidence="3 4">
    <name type="scientific">Methylotenera mobilis (strain JLW8 / ATCC BAA-1282 / DSM 17540)</name>
    <dbReference type="NCBI Taxonomy" id="583345"/>
    <lineage>
        <taxon>Bacteria</taxon>
        <taxon>Pseudomonadati</taxon>
        <taxon>Pseudomonadota</taxon>
        <taxon>Betaproteobacteria</taxon>
        <taxon>Nitrosomonadales</taxon>
        <taxon>Methylophilaceae</taxon>
        <taxon>Methylotenera</taxon>
    </lineage>
</organism>
<evidence type="ECO:0000313" key="4">
    <source>
        <dbReference type="Proteomes" id="UP000002742"/>
    </source>
</evidence>
<reference evidence="4" key="1">
    <citation type="submission" date="2009-07" db="EMBL/GenBank/DDBJ databases">
        <title>Complete sequence of Methylotenera mobilis JLW8.</title>
        <authorList>
            <consortium name="US DOE Joint Genome Institute"/>
            <person name="Lucas S."/>
            <person name="Copeland A."/>
            <person name="Lapidus A."/>
            <person name="Glavina del Rio T."/>
            <person name="Tice H."/>
            <person name="Bruce D."/>
            <person name="Goodwin L."/>
            <person name="Pitluck S."/>
            <person name="LaButti K.M."/>
            <person name="Clum A."/>
            <person name="Larimer F."/>
            <person name="Land M."/>
            <person name="Hauser L."/>
            <person name="Kyrpides N."/>
            <person name="Mikhailova N."/>
            <person name="Kayluzhnaya M."/>
            <person name="Chistoserdova L."/>
        </authorList>
    </citation>
    <scope>NUCLEOTIDE SEQUENCE [LARGE SCALE GENOMIC DNA]</scope>
    <source>
        <strain evidence="4">JLW8 / ATCC BAA-1282 / DSM 17540</strain>
    </source>
</reference>
<keyword evidence="4" id="KW-1185">Reference proteome</keyword>
<reference evidence="3 4" key="2">
    <citation type="journal article" date="2011" name="J. Bacteriol.">
        <title>Genomes of three methylotrophs from a single niche uncover genetic and metabolic divergence of Methylophilaceae.</title>
        <authorList>
            <person name="Lapidus A."/>
            <person name="Clum A."/>
            <person name="Labutti K."/>
            <person name="Kaluzhnaya M.G."/>
            <person name="Lim S."/>
            <person name="Beck D.A."/>
            <person name="Glavina Del Rio T."/>
            <person name="Nolan M."/>
            <person name="Mavromatis K."/>
            <person name="Huntemann M."/>
            <person name="Lucas S."/>
            <person name="Lidstrom M.E."/>
            <person name="Ivanova N."/>
            <person name="Chistoserdova L."/>
        </authorList>
    </citation>
    <scope>NUCLEOTIDE SEQUENCE [LARGE SCALE GENOMIC DNA]</scope>
    <source>
        <strain evidence="4">JLW8 / ATCC BAA-1282 / DSM 17540</strain>
    </source>
</reference>
<feature type="transmembrane region" description="Helical" evidence="1">
    <location>
        <begin position="203"/>
        <end position="220"/>
    </location>
</feature>
<proteinExistence type="predicted"/>
<name>C6WUT0_METML</name>
<dbReference type="Pfam" id="PF11141">
    <property type="entry name" value="DUF2914"/>
    <property type="match status" value="1"/>
</dbReference>
<keyword evidence="1" id="KW-1133">Transmembrane helix</keyword>
<feature type="transmembrane region" description="Helical" evidence="1">
    <location>
        <begin position="119"/>
        <end position="138"/>
    </location>
</feature>